<feature type="transmembrane region" description="Helical" evidence="14">
    <location>
        <begin position="169"/>
        <end position="193"/>
    </location>
</feature>
<dbReference type="Gene3D" id="1.20.1730.10">
    <property type="entry name" value="Sodium/glucose cotransporter"/>
    <property type="match status" value="1"/>
</dbReference>
<evidence type="ECO:0000256" key="2">
    <source>
        <dbReference type="ARBA" id="ARBA00006434"/>
    </source>
</evidence>
<evidence type="ECO:0000313" key="15">
    <source>
        <dbReference type="EMBL" id="KAK3085600.1"/>
    </source>
</evidence>
<sequence>MVGGAYILGTAEAVGRDGIIWTVVPICYNIGMLVAAFCVAPKMRVGGYTTIFDPLQNKYGKRMGAFLFVNELLASVFLEAAILGALGSSLVSIIEVNFEFAVVVSASVAVTYTFIGGLYSVSYTDIIQICFLTTGLILVTPFVCLNDAVDLGLIRTDWTGTLPTNWIGHYIDLIFVCICGGIPWAGIHQVVLASKSLDVVRKASLISAALCMCLIVPPSLVGLAGAATGDRLHDVEVTVAEDDLDFNRLCGTFKGPGTDNQLVVMECPQNTHGRYVKLQIVKGNNNILSLCDVKVIGV</sequence>
<name>A0AA88XJN4_PINIB</name>
<dbReference type="SUPFAM" id="SSF49785">
    <property type="entry name" value="Galactose-binding domain-like"/>
    <property type="match status" value="1"/>
</dbReference>
<dbReference type="PANTHER" id="PTHR45897">
    <property type="entry name" value="HIGH-AFFINITY CHOLINE TRANSPORTER 1"/>
    <property type="match status" value="1"/>
</dbReference>
<evidence type="ECO:0000256" key="9">
    <source>
        <dbReference type="ARBA" id="ARBA00023065"/>
    </source>
</evidence>
<keyword evidence="8" id="KW-0915">Sodium</keyword>
<dbReference type="Proteomes" id="UP001186944">
    <property type="component" value="Unassembled WGS sequence"/>
</dbReference>
<keyword evidence="11" id="KW-0325">Glycoprotein</keyword>
<evidence type="ECO:0000256" key="10">
    <source>
        <dbReference type="ARBA" id="ARBA00023136"/>
    </source>
</evidence>
<dbReference type="PROSITE" id="PS50283">
    <property type="entry name" value="NA_SOLUT_SYMP_3"/>
    <property type="match status" value="1"/>
</dbReference>
<keyword evidence="6" id="KW-0530">Neurotransmitter biosynthesis</keyword>
<dbReference type="InterPro" id="IPR052244">
    <property type="entry name" value="Choline_transporter"/>
</dbReference>
<evidence type="ECO:0000256" key="5">
    <source>
        <dbReference type="ARBA" id="ARBA00022847"/>
    </source>
</evidence>
<keyword evidence="3" id="KW-0813">Transport</keyword>
<evidence type="ECO:0000256" key="7">
    <source>
        <dbReference type="ARBA" id="ARBA00022989"/>
    </source>
</evidence>
<dbReference type="GO" id="GO:0005886">
    <property type="term" value="C:plasma membrane"/>
    <property type="evidence" value="ECO:0007669"/>
    <property type="project" value="TreeGrafter"/>
</dbReference>
<dbReference type="GO" id="GO:0008292">
    <property type="term" value="P:acetylcholine biosynthetic process"/>
    <property type="evidence" value="ECO:0007669"/>
    <property type="project" value="TreeGrafter"/>
</dbReference>
<dbReference type="GO" id="GO:0005307">
    <property type="term" value="F:choline:sodium symporter activity"/>
    <property type="evidence" value="ECO:0007669"/>
    <property type="project" value="TreeGrafter"/>
</dbReference>
<dbReference type="InterPro" id="IPR008979">
    <property type="entry name" value="Galactose-bd-like_sf"/>
</dbReference>
<dbReference type="EMBL" id="VSWD01000012">
    <property type="protein sequence ID" value="KAK3085600.1"/>
    <property type="molecule type" value="Genomic_DNA"/>
</dbReference>
<keyword evidence="5" id="KW-0769">Symport</keyword>
<protein>
    <submittedName>
        <fullName evidence="15">Uncharacterized protein</fullName>
    </submittedName>
</protein>
<comment type="similarity">
    <text evidence="2 13">Belongs to the sodium:solute symporter (SSF) (TC 2.A.21) family.</text>
</comment>
<reference evidence="15" key="1">
    <citation type="submission" date="2019-08" db="EMBL/GenBank/DDBJ databases">
        <title>The improved chromosome-level genome for the pearl oyster Pinctada fucata martensii using PacBio sequencing and Hi-C.</title>
        <authorList>
            <person name="Zheng Z."/>
        </authorList>
    </citation>
    <scope>NUCLEOTIDE SEQUENCE</scope>
    <source>
        <strain evidence="15">ZZ-2019</strain>
        <tissue evidence="15">Adductor muscle</tissue>
    </source>
</reference>
<evidence type="ECO:0000313" key="16">
    <source>
        <dbReference type="Proteomes" id="UP001186944"/>
    </source>
</evidence>
<feature type="transmembrane region" description="Helical" evidence="14">
    <location>
        <begin position="100"/>
        <end position="119"/>
    </location>
</feature>
<evidence type="ECO:0000256" key="13">
    <source>
        <dbReference type="RuleBase" id="RU362091"/>
    </source>
</evidence>
<keyword evidence="12" id="KW-0739">Sodium transport</keyword>
<feature type="transmembrane region" description="Helical" evidence="14">
    <location>
        <begin position="126"/>
        <end position="149"/>
    </location>
</feature>
<dbReference type="Pfam" id="PF00474">
    <property type="entry name" value="SSF"/>
    <property type="match status" value="1"/>
</dbReference>
<keyword evidence="4 14" id="KW-0812">Transmembrane</keyword>
<feature type="transmembrane region" description="Helical" evidence="14">
    <location>
        <begin position="18"/>
        <end position="40"/>
    </location>
</feature>
<dbReference type="InterPro" id="IPR038377">
    <property type="entry name" value="Na/Glc_symporter_sf"/>
</dbReference>
<keyword evidence="16" id="KW-1185">Reference proteome</keyword>
<dbReference type="InterPro" id="IPR001734">
    <property type="entry name" value="Na/solute_symporter"/>
</dbReference>
<comment type="caution">
    <text evidence="15">The sequence shown here is derived from an EMBL/GenBank/DDBJ whole genome shotgun (WGS) entry which is preliminary data.</text>
</comment>
<keyword evidence="7 14" id="KW-1133">Transmembrane helix</keyword>
<evidence type="ECO:0000256" key="1">
    <source>
        <dbReference type="ARBA" id="ARBA00004141"/>
    </source>
</evidence>
<evidence type="ECO:0000256" key="8">
    <source>
        <dbReference type="ARBA" id="ARBA00023053"/>
    </source>
</evidence>
<gene>
    <name evidence="15" type="ORF">FSP39_005988</name>
</gene>
<evidence type="ECO:0000256" key="11">
    <source>
        <dbReference type="ARBA" id="ARBA00023180"/>
    </source>
</evidence>
<accession>A0AA88XJN4</accession>
<evidence type="ECO:0000256" key="3">
    <source>
        <dbReference type="ARBA" id="ARBA00022448"/>
    </source>
</evidence>
<keyword evidence="10 14" id="KW-0472">Membrane</keyword>
<evidence type="ECO:0000256" key="6">
    <source>
        <dbReference type="ARBA" id="ARBA00022979"/>
    </source>
</evidence>
<evidence type="ECO:0000256" key="4">
    <source>
        <dbReference type="ARBA" id="ARBA00022692"/>
    </source>
</evidence>
<evidence type="ECO:0000256" key="12">
    <source>
        <dbReference type="ARBA" id="ARBA00023201"/>
    </source>
</evidence>
<feature type="transmembrane region" description="Helical" evidence="14">
    <location>
        <begin position="205"/>
        <end position="227"/>
    </location>
</feature>
<organism evidence="15 16">
    <name type="scientific">Pinctada imbricata</name>
    <name type="common">Atlantic pearl-oyster</name>
    <name type="synonym">Pinctada martensii</name>
    <dbReference type="NCBI Taxonomy" id="66713"/>
    <lineage>
        <taxon>Eukaryota</taxon>
        <taxon>Metazoa</taxon>
        <taxon>Spiralia</taxon>
        <taxon>Lophotrochozoa</taxon>
        <taxon>Mollusca</taxon>
        <taxon>Bivalvia</taxon>
        <taxon>Autobranchia</taxon>
        <taxon>Pteriomorphia</taxon>
        <taxon>Pterioida</taxon>
        <taxon>Pterioidea</taxon>
        <taxon>Pteriidae</taxon>
        <taxon>Pinctada</taxon>
    </lineage>
</organism>
<comment type="subcellular location">
    <subcellularLocation>
        <location evidence="1">Membrane</location>
        <topology evidence="1">Multi-pass membrane protein</topology>
    </subcellularLocation>
</comment>
<proteinExistence type="inferred from homology"/>
<evidence type="ECO:0000256" key="14">
    <source>
        <dbReference type="SAM" id="Phobius"/>
    </source>
</evidence>
<dbReference type="PANTHER" id="PTHR45897:SF4">
    <property type="entry name" value="HIGH-AFFINITY CHOLINE TRANSPORTER 1"/>
    <property type="match status" value="1"/>
</dbReference>
<keyword evidence="9" id="KW-0406">Ion transport</keyword>
<feature type="transmembrane region" description="Helical" evidence="14">
    <location>
        <begin position="65"/>
        <end position="94"/>
    </location>
</feature>
<dbReference type="AlphaFoldDB" id="A0AA88XJN4"/>